<dbReference type="InterPro" id="IPR036034">
    <property type="entry name" value="PDZ_sf"/>
</dbReference>
<dbReference type="Pfam" id="PF13180">
    <property type="entry name" value="PDZ_2"/>
    <property type="match status" value="1"/>
</dbReference>
<keyword evidence="3" id="KW-0614">Plasmid</keyword>
<dbReference type="PROSITE" id="PS50106">
    <property type="entry name" value="PDZ"/>
    <property type="match status" value="1"/>
</dbReference>
<evidence type="ECO:0000313" key="3">
    <source>
        <dbReference type="EMBL" id="BDD01495.1"/>
    </source>
</evidence>
<dbReference type="RefSeq" id="WP_338398961.1">
    <property type="nucleotide sequence ID" value="NZ_AP025295.1"/>
</dbReference>
<feature type="chain" id="PRO_5045782665" description="PDZ domain-containing protein" evidence="1">
    <location>
        <begin position="20"/>
        <end position="436"/>
    </location>
</feature>
<dbReference type="SMART" id="SM00245">
    <property type="entry name" value="TSPc"/>
    <property type="match status" value="1"/>
</dbReference>
<keyword evidence="1" id="KW-0732">Signal</keyword>
<dbReference type="PROSITE" id="PS51257">
    <property type="entry name" value="PROKAR_LIPOPROTEIN"/>
    <property type="match status" value="1"/>
</dbReference>
<dbReference type="Proteomes" id="UP001354989">
    <property type="component" value="Plasmid pPP3"/>
</dbReference>
<dbReference type="Gene3D" id="2.30.42.10">
    <property type="match status" value="1"/>
</dbReference>
<dbReference type="PANTHER" id="PTHR32060">
    <property type="entry name" value="TAIL-SPECIFIC PROTEASE"/>
    <property type="match status" value="1"/>
</dbReference>
<dbReference type="SUPFAM" id="SSF52096">
    <property type="entry name" value="ClpP/crotonase"/>
    <property type="match status" value="1"/>
</dbReference>
<organism evidence="3 4">
    <name type="scientific">Persicobacter psychrovividus</name>
    <dbReference type="NCBI Taxonomy" id="387638"/>
    <lineage>
        <taxon>Bacteria</taxon>
        <taxon>Pseudomonadati</taxon>
        <taxon>Bacteroidota</taxon>
        <taxon>Cytophagia</taxon>
        <taxon>Cytophagales</taxon>
        <taxon>Persicobacteraceae</taxon>
        <taxon>Persicobacter</taxon>
    </lineage>
</organism>
<dbReference type="InterPro" id="IPR001478">
    <property type="entry name" value="PDZ"/>
</dbReference>
<evidence type="ECO:0000313" key="4">
    <source>
        <dbReference type="Proteomes" id="UP001354989"/>
    </source>
</evidence>
<dbReference type="Pfam" id="PF18294">
    <property type="entry name" value="Pept_S41_N"/>
    <property type="match status" value="1"/>
</dbReference>
<feature type="domain" description="PDZ" evidence="2">
    <location>
        <begin position="111"/>
        <end position="153"/>
    </location>
</feature>
<dbReference type="SMART" id="SM00228">
    <property type="entry name" value="PDZ"/>
    <property type="match status" value="1"/>
</dbReference>
<dbReference type="InterPro" id="IPR029045">
    <property type="entry name" value="ClpP/crotonase-like_dom_sf"/>
</dbReference>
<dbReference type="InterPro" id="IPR005151">
    <property type="entry name" value="Tail-specific_protease"/>
</dbReference>
<dbReference type="Gene3D" id="3.90.226.10">
    <property type="entry name" value="2-enoyl-CoA Hydratase, Chain A, domain 1"/>
    <property type="match status" value="1"/>
</dbReference>
<dbReference type="EMBL" id="AP025295">
    <property type="protein sequence ID" value="BDD01495.1"/>
    <property type="molecule type" value="Genomic_DNA"/>
</dbReference>
<dbReference type="CDD" id="cd07561">
    <property type="entry name" value="Peptidase_S41_CPP_like"/>
    <property type="match status" value="1"/>
</dbReference>
<gene>
    <name evidence="3" type="ORF">PEPS_37750</name>
</gene>
<keyword evidence="4" id="KW-1185">Reference proteome</keyword>
<proteinExistence type="predicted"/>
<protein>
    <recommendedName>
        <fullName evidence="2">PDZ domain-containing protein</fullName>
    </recommendedName>
</protein>
<dbReference type="SUPFAM" id="SSF50156">
    <property type="entry name" value="PDZ domain-like"/>
    <property type="match status" value="1"/>
</dbReference>
<sequence>MFKKSLLLLLLIPFAFSCSDPFEDANNANIVDTDKGQDNIFDYVNSIMHDEYLWSEMSPSVSNPQRYSTPEALLEALRYRDDRFSFISEEFNSSNARISEENNFEIEVGSGLIIIATPNYDAFYIMNATEGTPAYNAGVRRGDQILTINGNPIDRQNYGILYSQTQGTPIQLTVKRGTQDLNFSFNIARINADFVGPVTVFDDGQGHKTGYINFESFKTVAEEPLKAAFRRFEAEGVNNLILDLRFNGGGLVSLSAKLAAMIYPQATSSDVFLKQTYNDKYANENRNTLFNPQNINNNFQKVAIIQDAYTASASETIIFCLRPYLGNKLLSFGTESVGKDVGSVLFNKFGYNFFPIVFRITNKDNEGDYAQGLAPDIEIGESVFNLQNFPLGTRNEAKISAALNWIENGQVSNLRTKASEQLILGKYPYTTNLIDQ</sequence>
<dbReference type="InterPro" id="IPR041613">
    <property type="entry name" value="Pept_S41_N"/>
</dbReference>
<dbReference type="PANTHER" id="PTHR32060:SF30">
    <property type="entry name" value="CARBOXY-TERMINAL PROCESSING PROTEASE CTPA"/>
    <property type="match status" value="1"/>
</dbReference>
<geneLocation type="plasmid" evidence="3 4">
    <name>pPP3</name>
</geneLocation>
<dbReference type="Gene3D" id="3.30.750.170">
    <property type="match status" value="1"/>
</dbReference>
<evidence type="ECO:0000259" key="2">
    <source>
        <dbReference type="PROSITE" id="PS50106"/>
    </source>
</evidence>
<evidence type="ECO:0000256" key="1">
    <source>
        <dbReference type="SAM" id="SignalP"/>
    </source>
</evidence>
<name>A0ABM7VKK0_9BACT</name>
<dbReference type="Pfam" id="PF03572">
    <property type="entry name" value="Peptidase_S41"/>
    <property type="match status" value="1"/>
</dbReference>
<accession>A0ABM7VKK0</accession>
<feature type="signal peptide" evidence="1">
    <location>
        <begin position="1"/>
        <end position="19"/>
    </location>
</feature>
<reference evidence="3 4" key="1">
    <citation type="submission" date="2021-12" db="EMBL/GenBank/DDBJ databases">
        <title>Genome sequencing of bacteria with rrn-lacking chromosome and rrn-plasmid.</title>
        <authorList>
            <person name="Anda M."/>
            <person name="Iwasaki W."/>
        </authorList>
    </citation>
    <scope>NUCLEOTIDE SEQUENCE [LARGE SCALE GENOMIC DNA]</scope>
    <source>
        <strain evidence="3 4">NBRC 101262</strain>
        <plasmid evidence="3 4">pPP3</plasmid>
    </source>
</reference>